<dbReference type="AlphaFoldDB" id="A0A3M7SL10"/>
<accession>A0A3M7SL10</accession>
<dbReference type="Proteomes" id="UP000276133">
    <property type="component" value="Unassembled WGS sequence"/>
</dbReference>
<protein>
    <submittedName>
        <fullName evidence="1">Uncharacterized protein</fullName>
    </submittedName>
</protein>
<dbReference type="EMBL" id="REGN01001190">
    <property type="protein sequence ID" value="RNA36412.1"/>
    <property type="molecule type" value="Genomic_DNA"/>
</dbReference>
<name>A0A3M7SL10_BRAPC</name>
<organism evidence="1 2">
    <name type="scientific">Brachionus plicatilis</name>
    <name type="common">Marine rotifer</name>
    <name type="synonym">Brachionus muelleri</name>
    <dbReference type="NCBI Taxonomy" id="10195"/>
    <lineage>
        <taxon>Eukaryota</taxon>
        <taxon>Metazoa</taxon>
        <taxon>Spiralia</taxon>
        <taxon>Gnathifera</taxon>
        <taxon>Rotifera</taxon>
        <taxon>Eurotatoria</taxon>
        <taxon>Monogononta</taxon>
        <taxon>Pseudotrocha</taxon>
        <taxon>Ploima</taxon>
        <taxon>Brachionidae</taxon>
        <taxon>Brachionus</taxon>
    </lineage>
</organism>
<evidence type="ECO:0000313" key="1">
    <source>
        <dbReference type="EMBL" id="RNA36412.1"/>
    </source>
</evidence>
<reference evidence="1 2" key="1">
    <citation type="journal article" date="2018" name="Sci. Rep.">
        <title>Genomic signatures of local adaptation to the degree of environmental predictability in rotifers.</title>
        <authorList>
            <person name="Franch-Gras L."/>
            <person name="Hahn C."/>
            <person name="Garcia-Roger E.M."/>
            <person name="Carmona M.J."/>
            <person name="Serra M."/>
            <person name="Gomez A."/>
        </authorList>
    </citation>
    <scope>NUCLEOTIDE SEQUENCE [LARGE SCALE GENOMIC DNA]</scope>
    <source>
        <strain evidence="1">HYR1</strain>
    </source>
</reference>
<keyword evidence="2" id="KW-1185">Reference proteome</keyword>
<comment type="caution">
    <text evidence="1">The sequence shown here is derived from an EMBL/GenBank/DDBJ whole genome shotgun (WGS) entry which is preliminary data.</text>
</comment>
<evidence type="ECO:0000313" key="2">
    <source>
        <dbReference type="Proteomes" id="UP000276133"/>
    </source>
</evidence>
<proteinExistence type="predicted"/>
<gene>
    <name evidence="1" type="ORF">BpHYR1_027719</name>
</gene>
<sequence length="168" mass="20330">MKRICHSKYLLVTIDQTLFFICNLNKNEIFQICRILLILGWYLYHAPKPQVRKYTSICAQRFTYKQSIITWFFERSRKDHFTSLDLIKRSFKNFFLYNLIYDTRSSELKKPVCSKNFLKYLLEKNYALFELKIKEMPNDKDLNLVVGFFSQRHIIKLYLAFSLGMYLS</sequence>